<evidence type="ECO:0000256" key="3">
    <source>
        <dbReference type="ARBA" id="ARBA00023180"/>
    </source>
</evidence>
<name>A0AAW2MC14_9LAMI</name>
<evidence type="ECO:0000259" key="5">
    <source>
        <dbReference type="PROSITE" id="PS50927"/>
    </source>
</evidence>
<dbReference type="Pfam" id="PF00954">
    <property type="entry name" value="S_locus_glycop"/>
    <property type="match status" value="1"/>
</dbReference>
<dbReference type="Gene3D" id="2.90.10.10">
    <property type="entry name" value="Bulb-type lectin domain"/>
    <property type="match status" value="1"/>
</dbReference>
<sequence>MVTIAIDKPLNDTTGTVEISRDGNLVIMDGQKEIIWSSNLSSYVQILVQRGWIQGLLVLQDSSNENECDIYGKCGPLASCNAPDRSICTAILGLSHKIELSGKQQIGLVDAQEELPSNASKTILQEKKIEAESTYAYSAGIGCMMCAGSLIDVQKFSNGGADLYIRLAYSELGLAEFNSFIPAARRKGALTQGEKSNGHQHKANQTTGCTETDHHTGHRDPIPLRHDQTTKAAKHNERERGERWEWLWKPLEPEGVEEPKGPWSKEDDRWWREKGEDGAREKEPNEKGGIRDRFRKPVKELGQGRSSSPFFTEDFCKAV</sequence>
<feature type="compositionally biased region" description="Basic and acidic residues" evidence="4">
    <location>
        <begin position="257"/>
        <end position="299"/>
    </location>
</feature>
<feature type="region of interest" description="Disordered" evidence="4">
    <location>
        <begin position="188"/>
        <end position="239"/>
    </location>
</feature>
<keyword evidence="6" id="KW-0808">Transferase</keyword>
<comment type="caution">
    <text evidence="6">The sequence shown here is derived from an EMBL/GenBank/DDBJ whole genome shotgun (WGS) entry which is preliminary data.</text>
</comment>
<feature type="region of interest" description="Disordered" evidence="4">
    <location>
        <begin position="255"/>
        <end position="319"/>
    </location>
</feature>
<reference evidence="6" key="1">
    <citation type="submission" date="2020-06" db="EMBL/GenBank/DDBJ databases">
        <authorList>
            <person name="Li T."/>
            <person name="Hu X."/>
            <person name="Zhang T."/>
            <person name="Song X."/>
            <person name="Zhang H."/>
            <person name="Dai N."/>
            <person name="Sheng W."/>
            <person name="Hou X."/>
            <person name="Wei L."/>
        </authorList>
    </citation>
    <scope>NUCLEOTIDE SEQUENCE</scope>
    <source>
        <strain evidence="6">KEN8</strain>
        <tissue evidence="6">Leaf</tissue>
    </source>
</reference>
<dbReference type="AlphaFoldDB" id="A0AAW2MC14"/>
<dbReference type="InterPro" id="IPR001480">
    <property type="entry name" value="Bulb-type_lectin_dom"/>
</dbReference>
<dbReference type="GO" id="GO:0048544">
    <property type="term" value="P:recognition of pollen"/>
    <property type="evidence" value="ECO:0007669"/>
    <property type="project" value="InterPro"/>
</dbReference>
<dbReference type="EMBL" id="JACGWM010000014">
    <property type="protein sequence ID" value="KAL0328807.1"/>
    <property type="molecule type" value="Genomic_DNA"/>
</dbReference>
<accession>A0AAW2MC14</accession>
<keyword evidence="6" id="KW-0418">Kinase</keyword>
<dbReference type="PANTHER" id="PTHR32444">
    <property type="entry name" value="BULB-TYPE LECTIN DOMAIN-CONTAINING PROTEIN"/>
    <property type="match status" value="1"/>
</dbReference>
<dbReference type="SUPFAM" id="SSF51110">
    <property type="entry name" value="alpha-D-mannose-specific plant lectins"/>
    <property type="match status" value="1"/>
</dbReference>
<dbReference type="InterPro" id="IPR036426">
    <property type="entry name" value="Bulb-type_lectin_dom_sf"/>
</dbReference>
<gene>
    <name evidence="6" type="ORF">Scaly_2313300</name>
</gene>
<dbReference type="InterPro" id="IPR000858">
    <property type="entry name" value="S_locus_glycoprot_dom"/>
</dbReference>
<evidence type="ECO:0000256" key="1">
    <source>
        <dbReference type="ARBA" id="ARBA00022729"/>
    </source>
</evidence>
<evidence type="ECO:0000313" key="6">
    <source>
        <dbReference type="EMBL" id="KAL0328807.1"/>
    </source>
</evidence>
<dbReference type="GO" id="GO:0016301">
    <property type="term" value="F:kinase activity"/>
    <property type="evidence" value="ECO:0007669"/>
    <property type="project" value="UniProtKB-KW"/>
</dbReference>
<evidence type="ECO:0000256" key="2">
    <source>
        <dbReference type="ARBA" id="ARBA00023157"/>
    </source>
</evidence>
<keyword evidence="2" id="KW-1015">Disulfide bond</keyword>
<organism evidence="6">
    <name type="scientific">Sesamum calycinum</name>
    <dbReference type="NCBI Taxonomy" id="2727403"/>
    <lineage>
        <taxon>Eukaryota</taxon>
        <taxon>Viridiplantae</taxon>
        <taxon>Streptophyta</taxon>
        <taxon>Embryophyta</taxon>
        <taxon>Tracheophyta</taxon>
        <taxon>Spermatophyta</taxon>
        <taxon>Magnoliopsida</taxon>
        <taxon>eudicotyledons</taxon>
        <taxon>Gunneridae</taxon>
        <taxon>Pentapetalae</taxon>
        <taxon>asterids</taxon>
        <taxon>lamiids</taxon>
        <taxon>Lamiales</taxon>
        <taxon>Pedaliaceae</taxon>
        <taxon>Sesamum</taxon>
    </lineage>
</organism>
<keyword evidence="3" id="KW-0325">Glycoprotein</keyword>
<proteinExistence type="predicted"/>
<feature type="domain" description="Bulb-type lectin" evidence="5">
    <location>
        <begin position="1"/>
        <end position="72"/>
    </location>
</feature>
<protein>
    <submittedName>
        <fullName evidence="6">G-type lectin S-receptor-like serine/threonine-protein kinase</fullName>
    </submittedName>
</protein>
<feature type="compositionally biased region" description="Basic and acidic residues" evidence="4">
    <location>
        <begin position="211"/>
        <end position="239"/>
    </location>
</feature>
<evidence type="ECO:0000256" key="4">
    <source>
        <dbReference type="SAM" id="MobiDB-lite"/>
    </source>
</evidence>
<keyword evidence="1" id="KW-0732">Signal</keyword>
<reference evidence="6" key="2">
    <citation type="journal article" date="2024" name="Plant">
        <title>Genomic evolution and insights into agronomic trait innovations of Sesamum species.</title>
        <authorList>
            <person name="Miao H."/>
            <person name="Wang L."/>
            <person name="Qu L."/>
            <person name="Liu H."/>
            <person name="Sun Y."/>
            <person name="Le M."/>
            <person name="Wang Q."/>
            <person name="Wei S."/>
            <person name="Zheng Y."/>
            <person name="Lin W."/>
            <person name="Duan Y."/>
            <person name="Cao H."/>
            <person name="Xiong S."/>
            <person name="Wang X."/>
            <person name="Wei L."/>
            <person name="Li C."/>
            <person name="Ma Q."/>
            <person name="Ju M."/>
            <person name="Zhao R."/>
            <person name="Li G."/>
            <person name="Mu C."/>
            <person name="Tian Q."/>
            <person name="Mei H."/>
            <person name="Zhang T."/>
            <person name="Gao T."/>
            <person name="Zhang H."/>
        </authorList>
    </citation>
    <scope>NUCLEOTIDE SEQUENCE</scope>
    <source>
        <strain evidence="6">KEN8</strain>
    </source>
</reference>
<dbReference type="PANTHER" id="PTHR32444:SF198">
    <property type="entry name" value="BULB-TYPE LECTIN DOMAIN-CONTAINING PROTEIN"/>
    <property type="match status" value="1"/>
</dbReference>
<dbReference type="PROSITE" id="PS50927">
    <property type="entry name" value="BULB_LECTIN"/>
    <property type="match status" value="1"/>
</dbReference>